<proteinExistence type="predicted"/>
<keyword evidence="3" id="KW-1185">Reference proteome</keyword>
<keyword evidence="1" id="KW-0472">Membrane</keyword>
<dbReference type="KEGG" id="gtr:GLOTRDRAFT_133442"/>
<reference evidence="2 3" key="1">
    <citation type="journal article" date="2012" name="Science">
        <title>The Paleozoic origin of enzymatic lignin decomposition reconstructed from 31 fungal genomes.</title>
        <authorList>
            <person name="Floudas D."/>
            <person name="Binder M."/>
            <person name="Riley R."/>
            <person name="Barry K."/>
            <person name="Blanchette R.A."/>
            <person name="Henrissat B."/>
            <person name="Martinez A.T."/>
            <person name="Otillar R."/>
            <person name="Spatafora J.W."/>
            <person name="Yadav J.S."/>
            <person name="Aerts A."/>
            <person name="Benoit I."/>
            <person name="Boyd A."/>
            <person name="Carlson A."/>
            <person name="Copeland A."/>
            <person name="Coutinho P.M."/>
            <person name="de Vries R.P."/>
            <person name="Ferreira P."/>
            <person name="Findley K."/>
            <person name="Foster B."/>
            <person name="Gaskell J."/>
            <person name="Glotzer D."/>
            <person name="Gorecki P."/>
            <person name="Heitman J."/>
            <person name="Hesse C."/>
            <person name="Hori C."/>
            <person name="Igarashi K."/>
            <person name="Jurgens J.A."/>
            <person name="Kallen N."/>
            <person name="Kersten P."/>
            <person name="Kohler A."/>
            <person name="Kuees U."/>
            <person name="Kumar T.K.A."/>
            <person name="Kuo A."/>
            <person name="LaButti K."/>
            <person name="Larrondo L.F."/>
            <person name="Lindquist E."/>
            <person name="Ling A."/>
            <person name="Lombard V."/>
            <person name="Lucas S."/>
            <person name="Lundell T."/>
            <person name="Martin R."/>
            <person name="McLaughlin D.J."/>
            <person name="Morgenstern I."/>
            <person name="Morin E."/>
            <person name="Murat C."/>
            <person name="Nagy L.G."/>
            <person name="Nolan M."/>
            <person name="Ohm R.A."/>
            <person name="Patyshakuliyeva A."/>
            <person name="Rokas A."/>
            <person name="Ruiz-Duenas F.J."/>
            <person name="Sabat G."/>
            <person name="Salamov A."/>
            <person name="Samejima M."/>
            <person name="Schmutz J."/>
            <person name="Slot J.C."/>
            <person name="St John F."/>
            <person name="Stenlid J."/>
            <person name="Sun H."/>
            <person name="Sun S."/>
            <person name="Syed K."/>
            <person name="Tsang A."/>
            <person name="Wiebenga A."/>
            <person name="Young D."/>
            <person name="Pisabarro A."/>
            <person name="Eastwood D.C."/>
            <person name="Martin F."/>
            <person name="Cullen D."/>
            <person name="Grigoriev I.V."/>
            <person name="Hibbett D.S."/>
        </authorList>
    </citation>
    <scope>NUCLEOTIDE SEQUENCE [LARGE SCALE GENOMIC DNA]</scope>
    <source>
        <strain evidence="2 3">ATCC 11539</strain>
    </source>
</reference>
<accession>S7RA36</accession>
<sequence length="49" mass="5612">MSHHFDTIDYFIWTISLSIMFGSIIAIAQAKFQAPQALLGELKNWGDER</sequence>
<evidence type="ECO:0000313" key="2">
    <source>
        <dbReference type="EMBL" id="EPQ51120.1"/>
    </source>
</evidence>
<evidence type="ECO:0000313" key="3">
    <source>
        <dbReference type="Proteomes" id="UP000030669"/>
    </source>
</evidence>
<dbReference type="HOGENOM" id="CLU_3143240_0_0_1"/>
<keyword evidence="1" id="KW-0812">Transmembrane</keyword>
<dbReference type="AlphaFoldDB" id="S7RA36"/>
<feature type="transmembrane region" description="Helical" evidence="1">
    <location>
        <begin position="12"/>
        <end position="30"/>
    </location>
</feature>
<dbReference type="RefSeq" id="XP_007870552.1">
    <property type="nucleotide sequence ID" value="XM_007872361.1"/>
</dbReference>
<organism evidence="2 3">
    <name type="scientific">Gloeophyllum trabeum (strain ATCC 11539 / FP-39264 / Madison 617)</name>
    <name type="common">Brown rot fungus</name>
    <dbReference type="NCBI Taxonomy" id="670483"/>
    <lineage>
        <taxon>Eukaryota</taxon>
        <taxon>Fungi</taxon>
        <taxon>Dikarya</taxon>
        <taxon>Basidiomycota</taxon>
        <taxon>Agaricomycotina</taxon>
        <taxon>Agaricomycetes</taxon>
        <taxon>Gloeophyllales</taxon>
        <taxon>Gloeophyllaceae</taxon>
        <taxon>Gloeophyllum</taxon>
    </lineage>
</organism>
<dbReference type="Proteomes" id="UP000030669">
    <property type="component" value="Unassembled WGS sequence"/>
</dbReference>
<dbReference type="GeneID" id="19302728"/>
<name>S7RA36_GLOTA</name>
<dbReference type="EMBL" id="KB469312">
    <property type="protein sequence ID" value="EPQ51120.1"/>
    <property type="molecule type" value="Genomic_DNA"/>
</dbReference>
<protein>
    <submittedName>
        <fullName evidence="2">Uncharacterized protein</fullName>
    </submittedName>
</protein>
<evidence type="ECO:0000256" key="1">
    <source>
        <dbReference type="SAM" id="Phobius"/>
    </source>
</evidence>
<keyword evidence="1" id="KW-1133">Transmembrane helix</keyword>
<gene>
    <name evidence="2" type="ORF">GLOTRDRAFT_133442</name>
</gene>